<comment type="caution">
    <text evidence="1">The sequence shown here is derived from an EMBL/GenBank/DDBJ whole genome shotgun (WGS) entry which is preliminary data.</text>
</comment>
<gene>
    <name evidence="1" type="ORF">PIB30_088334</name>
</gene>
<evidence type="ECO:0000313" key="1">
    <source>
        <dbReference type="EMBL" id="MED6176451.1"/>
    </source>
</evidence>
<sequence>MLANRQGYSRLHCCVVGGCWRYDGCQRGNNLLSGVIRVRQRGPDGDHLPPGDVAEPPDVANDSLHCVVQTSIGSVEMFT</sequence>
<evidence type="ECO:0000313" key="2">
    <source>
        <dbReference type="Proteomes" id="UP001341840"/>
    </source>
</evidence>
<dbReference type="EMBL" id="JASCZI010152632">
    <property type="protein sequence ID" value="MED6176451.1"/>
    <property type="molecule type" value="Genomic_DNA"/>
</dbReference>
<keyword evidence="2" id="KW-1185">Reference proteome</keyword>
<proteinExistence type="predicted"/>
<name>A0ABU6VTC6_9FABA</name>
<reference evidence="1 2" key="1">
    <citation type="journal article" date="2023" name="Plants (Basel)">
        <title>Bridging the Gap: Combining Genomics and Transcriptomics Approaches to Understand Stylosanthes scabra, an Orphan Legume from the Brazilian Caatinga.</title>
        <authorList>
            <person name="Ferreira-Neto J.R.C."/>
            <person name="da Silva M.D."/>
            <person name="Binneck E."/>
            <person name="de Melo N.F."/>
            <person name="da Silva R.H."/>
            <person name="de Melo A.L.T.M."/>
            <person name="Pandolfi V."/>
            <person name="Bustamante F.O."/>
            <person name="Brasileiro-Vidal A.C."/>
            <person name="Benko-Iseppon A.M."/>
        </authorList>
    </citation>
    <scope>NUCLEOTIDE SEQUENCE [LARGE SCALE GENOMIC DNA]</scope>
    <source>
        <tissue evidence="1">Leaves</tissue>
    </source>
</reference>
<organism evidence="1 2">
    <name type="scientific">Stylosanthes scabra</name>
    <dbReference type="NCBI Taxonomy" id="79078"/>
    <lineage>
        <taxon>Eukaryota</taxon>
        <taxon>Viridiplantae</taxon>
        <taxon>Streptophyta</taxon>
        <taxon>Embryophyta</taxon>
        <taxon>Tracheophyta</taxon>
        <taxon>Spermatophyta</taxon>
        <taxon>Magnoliopsida</taxon>
        <taxon>eudicotyledons</taxon>
        <taxon>Gunneridae</taxon>
        <taxon>Pentapetalae</taxon>
        <taxon>rosids</taxon>
        <taxon>fabids</taxon>
        <taxon>Fabales</taxon>
        <taxon>Fabaceae</taxon>
        <taxon>Papilionoideae</taxon>
        <taxon>50 kb inversion clade</taxon>
        <taxon>dalbergioids sensu lato</taxon>
        <taxon>Dalbergieae</taxon>
        <taxon>Pterocarpus clade</taxon>
        <taxon>Stylosanthes</taxon>
    </lineage>
</organism>
<protein>
    <submittedName>
        <fullName evidence="1">Uncharacterized protein</fullName>
    </submittedName>
</protein>
<accession>A0ABU6VTC6</accession>
<dbReference type="Proteomes" id="UP001341840">
    <property type="component" value="Unassembled WGS sequence"/>
</dbReference>